<dbReference type="AlphaFoldDB" id="A0A9N9G350"/>
<comment type="caution">
    <text evidence="1">The sequence shown here is derived from an EMBL/GenBank/DDBJ whole genome shotgun (WGS) entry which is preliminary data.</text>
</comment>
<accession>A0A9N9G350</accession>
<proteinExistence type="predicted"/>
<name>A0A9N9G350_9GLOM</name>
<keyword evidence="2" id="KW-1185">Reference proteome</keyword>
<organism evidence="1 2">
    <name type="scientific">Acaulospora morrowiae</name>
    <dbReference type="NCBI Taxonomy" id="94023"/>
    <lineage>
        <taxon>Eukaryota</taxon>
        <taxon>Fungi</taxon>
        <taxon>Fungi incertae sedis</taxon>
        <taxon>Mucoromycota</taxon>
        <taxon>Glomeromycotina</taxon>
        <taxon>Glomeromycetes</taxon>
        <taxon>Diversisporales</taxon>
        <taxon>Acaulosporaceae</taxon>
        <taxon>Acaulospora</taxon>
    </lineage>
</organism>
<dbReference type="EMBL" id="CAJVPV010004463">
    <property type="protein sequence ID" value="CAG8573943.1"/>
    <property type="molecule type" value="Genomic_DNA"/>
</dbReference>
<evidence type="ECO:0000313" key="2">
    <source>
        <dbReference type="Proteomes" id="UP000789342"/>
    </source>
</evidence>
<protein>
    <submittedName>
        <fullName evidence="1">9806_t:CDS:1</fullName>
    </submittedName>
</protein>
<evidence type="ECO:0000313" key="1">
    <source>
        <dbReference type="EMBL" id="CAG8573943.1"/>
    </source>
</evidence>
<gene>
    <name evidence="1" type="ORF">AMORRO_LOCUS6604</name>
</gene>
<reference evidence="1" key="1">
    <citation type="submission" date="2021-06" db="EMBL/GenBank/DDBJ databases">
        <authorList>
            <person name="Kallberg Y."/>
            <person name="Tangrot J."/>
            <person name="Rosling A."/>
        </authorList>
    </citation>
    <scope>NUCLEOTIDE SEQUENCE</scope>
    <source>
        <strain evidence="1">CL551</strain>
    </source>
</reference>
<dbReference type="Proteomes" id="UP000789342">
    <property type="component" value="Unassembled WGS sequence"/>
</dbReference>
<sequence length="160" mass="18317">MHLIKSNSLPDTIVQEFKKSIRDLHVSLEINIINKNKSLKLCNPEFFRGCKVKIPIENDIDPSANNAQISGKLASRGILSFDVQDKDRKPLYLIITWAVKTAMKRGRNSVAITICDKKLEKENSRYSYKMLHIKQNRKYPGDYINPDNIHYRISGGITDG</sequence>